<reference evidence="2" key="2">
    <citation type="journal article" date="2015" name="Data Brief">
        <title>Shoot transcriptome of the giant reed, Arundo donax.</title>
        <authorList>
            <person name="Barrero R.A."/>
            <person name="Guerrero F.D."/>
            <person name="Moolhuijzen P."/>
            <person name="Goolsby J.A."/>
            <person name="Tidwell J."/>
            <person name="Bellgard S.E."/>
            <person name="Bellgard M.I."/>
        </authorList>
    </citation>
    <scope>NUCLEOTIDE SEQUENCE</scope>
    <source>
        <tissue evidence="2">Shoot tissue taken approximately 20 cm above the soil surface</tissue>
    </source>
</reference>
<name>A0A0A9ASU2_ARUDO</name>
<feature type="region of interest" description="Disordered" evidence="1">
    <location>
        <begin position="27"/>
        <end position="62"/>
    </location>
</feature>
<dbReference type="AlphaFoldDB" id="A0A0A9ASU2"/>
<dbReference type="EMBL" id="GBRH01247773">
    <property type="protein sequence ID" value="JAD50122.1"/>
    <property type="molecule type" value="Transcribed_RNA"/>
</dbReference>
<accession>A0A0A9ASU2</accession>
<protein>
    <submittedName>
        <fullName evidence="2">Uncharacterized protein</fullName>
    </submittedName>
</protein>
<sequence>MELVVEVVPARISEVERLSESEVSVKSFGAPRSGRGRAGAADRRAQRSIVNGDGGGFAGERRERGPGMRLYRGWGACIMG</sequence>
<evidence type="ECO:0000256" key="1">
    <source>
        <dbReference type="SAM" id="MobiDB-lite"/>
    </source>
</evidence>
<evidence type="ECO:0000313" key="2">
    <source>
        <dbReference type="EMBL" id="JAD50122.1"/>
    </source>
</evidence>
<reference evidence="2" key="1">
    <citation type="submission" date="2014-09" db="EMBL/GenBank/DDBJ databases">
        <authorList>
            <person name="Magalhaes I.L.F."/>
            <person name="Oliveira U."/>
            <person name="Santos F.R."/>
            <person name="Vidigal T.H.D.A."/>
            <person name="Brescovit A.D."/>
            <person name="Santos A.J."/>
        </authorList>
    </citation>
    <scope>NUCLEOTIDE SEQUENCE</scope>
    <source>
        <tissue evidence="2">Shoot tissue taken approximately 20 cm above the soil surface</tissue>
    </source>
</reference>
<organism evidence="2">
    <name type="scientific">Arundo donax</name>
    <name type="common">Giant reed</name>
    <name type="synonym">Donax arundinaceus</name>
    <dbReference type="NCBI Taxonomy" id="35708"/>
    <lineage>
        <taxon>Eukaryota</taxon>
        <taxon>Viridiplantae</taxon>
        <taxon>Streptophyta</taxon>
        <taxon>Embryophyta</taxon>
        <taxon>Tracheophyta</taxon>
        <taxon>Spermatophyta</taxon>
        <taxon>Magnoliopsida</taxon>
        <taxon>Liliopsida</taxon>
        <taxon>Poales</taxon>
        <taxon>Poaceae</taxon>
        <taxon>PACMAD clade</taxon>
        <taxon>Arundinoideae</taxon>
        <taxon>Arundineae</taxon>
        <taxon>Arundo</taxon>
    </lineage>
</organism>
<proteinExistence type="predicted"/>